<dbReference type="Pfam" id="PF02195">
    <property type="entry name" value="ParB_N"/>
    <property type="match status" value="1"/>
</dbReference>
<evidence type="ECO:0000259" key="6">
    <source>
        <dbReference type="SMART" id="SM00470"/>
    </source>
</evidence>
<dbReference type="Proteomes" id="UP000760480">
    <property type="component" value="Unassembled WGS sequence"/>
</dbReference>
<gene>
    <name evidence="7" type="ORF">E4P82_19140</name>
</gene>
<name>A0ABX1TR05_9GAMM</name>
<evidence type="ECO:0000256" key="1">
    <source>
        <dbReference type="ARBA" id="ARBA00006295"/>
    </source>
</evidence>
<keyword evidence="3" id="KW-0159">Chromosome partition</keyword>
<dbReference type="Pfam" id="PF23552">
    <property type="entry name" value="ParB_C"/>
    <property type="match status" value="1"/>
</dbReference>
<evidence type="ECO:0000256" key="4">
    <source>
        <dbReference type="ARBA" id="ARBA00023125"/>
    </source>
</evidence>
<organism evidence="7 8">
    <name type="scientific">Candidatus Competibacter phosphatis</name>
    <dbReference type="NCBI Taxonomy" id="221280"/>
    <lineage>
        <taxon>Bacteria</taxon>
        <taxon>Pseudomonadati</taxon>
        <taxon>Pseudomonadota</taxon>
        <taxon>Gammaproteobacteria</taxon>
        <taxon>Candidatus Competibacteraceae</taxon>
        <taxon>Candidatus Competibacter</taxon>
    </lineage>
</organism>
<comment type="function">
    <text evidence="5">Involved in chromosome partition. Localize to both poles of the predivisional cell following completion of DNA replication. Binds to the DNA origin of replication.</text>
</comment>
<dbReference type="InterPro" id="IPR050336">
    <property type="entry name" value="Chromosome_partition/occlusion"/>
</dbReference>
<dbReference type="InterPro" id="IPR003115">
    <property type="entry name" value="ParB_N"/>
</dbReference>
<evidence type="ECO:0000256" key="5">
    <source>
        <dbReference type="ARBA" id="ARBA00025472"/>
    </source>
</evidence>
<evidence type="ECO:0000313" key="8">
    <source>
        <dbReference type="Proteomes" id="UP000760480"/>
    </source>
</evidence>
<reference evidence="7 8" key="1">
    <citation type="submission" date="2019-03" db="EMBL/GenBank/DDBJ databases">
        <title>Metabolic reconstructions from genomes of highly enriched 'Candidatus Accumulibacter' and 'Candidatus Competibacter' bioreactor populations.</title>
        <authorList>
            <person name="Annavajhala M.K."/>
            <person name="Welles L."/>
            <person name="Abbas B."/>
            <person name="Sorokin D."/>
            <person name="Park H."/>
            <person name="Van Loosdrecht M."/>
            <person name="Chandran K."/>
        </authorList>
    </citation>
    <scope>NUCLEOTIDE SEQUENCE [LARGE SCALE GENOMIC DNA]</scope>
    <source>
        <strain evidence="7 8">SBR_G</strain>
    </source>
</reference>
<dbReference type="Pfam" id="PF17762">
    <property type="entry name" value="HTH_ParB"/>
    <property type="match status" value="1"/>
</dbReference>
<dbReference type="Gene3D" id="3.90.1530.30">
    <property type="match status" value="1"/>
</dbReference>
<dbReference type="SUPFAM" id="SSF109709">
    <property type="entry name" value="KorB DNA-binding domain-like"/>
    <property type="match status" value="1"/>
</dbReference>
<dbReference type="InterPro" id="IPR004437">
    <property type="entry name" value="ParB/RepB/Spo0J"/>
</dbReference>
<dbReference type="EMBL" id="SPMZ01000076">
    <property type="protein sequence ID" value="NMQ21121.1"/>
    <property type="molecule type" value="Genomic_DNA"/>
</dbReference>
<evidence type="ECO:0000256" key="3">
    <source>
        <dbReference type="ARBA" id="ARBA00022829"/>
    </source>
</evidence>
<dbReference type="InterPro" id="IPR036086">
    <property type="entry name" value="ParB/Sulfiredoxin_sf"/>
</dbReference>
<accession>A0ABX1TR05</accession>
<evidence type="ECO:0000313" key="7">
    <source>
        <dbReference type="EMBL" id="NMQ21121.1"/>
    </source>
</evidence>
<keyword evidence="4" id="KW-0238">DNA-binding</keyword>
<dbReference type="Gene3D" id="1.10.10.2830">
    <property type="match status" value="1"/>
</dbReference>
<dbReference type="PANTHER" id="PTHR33375">
    <property type="entry name" value="CHROMOSOME-PARTITIONING PROTEIN PARB-RELATED"/>
    <property type="match status" value="1"/>
</dbReference>
<dbReference type="SUPFAM" id="SSF110849">
    <property type="entry name" value="ParB/Sulfiredoxin"/>
    <property type="match status" value="1"/>
</dbReference>
<comment type="similarity">
    <text evidence="1">Belongs to the ParB family.</text>
</comment>
<dbReference type="PANTHER" id="PTHR33375:SF1">
    <property type="entry name" value="CHROMOSOME-PARTITIONING PROTEIN PARB-RELATED"/>
    <property type="match status" value="1"/>
</dbReference>
<comment type="caution">
    <text evidence="7">The sequence shown here is derived from an EMBL/GenBank/DDBJ whole genome shotgun (WGS) entry which is preliminary data.</text>
</comment>
<sequence length="289" mass="32417">MGTLLPFSADGPASWRIDGNGLVWLELDLDRLRLSAQRPRRPLPWPSAAEVEIVRALGFVDPVTVRPIPETRPTHYEIVSGEKQWLAAQKAGLSKIAALVRDGLEDEEVRRVRRLSAEGVPPNPIQEARALEQQVRQGISITRAGASRGYSRSVASHLLRLLRLEPTVRRWIAEGTLSVGQAKVLVGLEPKRQLDLARRIRRERLTVRQVEALMRQIRRDPRDPATIPFDADPRDPDHARFEGRLSEQLGVPVTLEYARAGSGRLILAFDDLEILDGLLERLGYRDEGG</sequence>
<feature type="domain" description="ParB-like N-terminal" evidence="6">
    <location>
        <begin position="25"/>
        <end position="118"/>
    </location>
</feature>
<dbReference type="SMART" id="SM00470">
    <property type="entry name" value="ParB"/>
    <property type="match status" value="1"/>
</dbReference>
<dbReference type="NCBIfam" id="TIGR00180">
    <property type="entry name" value="parB_part"/>
    <property type="match status" value="1"/>
</dbReference>
<evidence type="ECO:0000256" key="2">
    <source>
        <dbReference type="ARBA" id="ARBA00022372"/>
    </source>
</evidence>
<keyword evidence="8" id="KW-1185">Reference proteome</keyword>
<dbReference type="InterPro" id="IPR041468">
    <property type="entry name" value="HTH_ParB/Spo0J"/>
</dbReference>
<protein>
    <recommendedName>
        <fullName evidence="2">Probable chromosome-partitioning protein ParB</fullName>
    </recommendedName>
</protein>
<dbReference type="InterPro" id="IPR057240">
    <property type="entry name" value="ParB_dimer_C"/>
</dbReference>
<proteinExistence type="inferred from homology"/>